<dbReference type="PANTHER" id="PTHR23036">
    <property type="entry name" value="CYTOKINE RECEPTOR"/>
    <property type="match status" value="1"/>
</dbReference>
<dbReference type="InterPro" id="IPR003961">
    <property type="entry name" value="FN3_dom"/>
</dbReference>
<dbReference type="GO" id="GO:0043235">
    <property type="term" value="C:receptor complex"/>
    <property type="evidence" value="ECO:0007669"/>
    <property type="project" value="TreeGrafter"/>
</dbReference>
<feature type="compositionally biased region" description="Low complexity" evidence="6">
    <location>
        <begin position="570"/>
        <end position="581"/>
    </location>
</feature>
<feature type="compositionally biased region" description="Polar residues" evidence="6">
    <location>
        <begin position="938"/>
        <end position="949"/>
    </location>
</feature>
<keyword evidence="2" id="KW-0677">Repeat</keyword>
<comment type="caution">
    <text evidence="9">The sequence shown here is derived from an EMBL/GenBank/DDBJ whole genome shotgun (WGS) entry which is preliminary data.</text>
</comment>
<dbReference type="SUPFAM" id="SSF49265">
    <property type="entry name" value="Fibronectin type III"/>
    <property type="match status" value="1"/>
</dbReference>
<dbReference type="Proteomes" id="UP001249851">
    <property type="component" value="Unassembled WGS sequence"/>
</dbReference>
<evidence type="ECO:0000256" key="6">
    <source>
        <dbReference type="SAM" id="MobiDB-lite"/>
    </source>
</evidence>
<protein>
    <submittedName>
        <fullName evidence="9">Cell adhesion molecule DSCAML1</fullName>
    </submittedName>
</protein>
<gene>
    <name evidence="9" type="ORF">P5673_021047</name>
</gene>
<dbReference type="InterPro" id="IPR036116">
    <property type="entry name" value="FN3_sf"/>
</dbReference>
<evidence type="ECO:0000313" key="10">
    <source>
        <dbReference type="Proteomes" id="UP001249851"/>
    </source>
</evidence>
<dbReference type="GO" id="GO:0009897">
    <property type="term" value="C:external side of plasma membrane"/>
    <property type="evidence" value="ECO:0007669"/>
    <property type="project" value="TreeGrafter"/>
</dbReference>
<dbReference type="FunFam" id="2.60.40.10:FF:000028">
    <property type="entry name" value="Neuronal cell adhesion molecule"/>
    <property type="match status" value="2"/>
</dbReference>
<dbReference type="GO" id="GO:0004896">
    <property type="term" value="F:cytokine receptor activity"/>
    <property type="evidence" value="ECO:0007669"/>
    <property type="project" value="TreeGrafter"/>
</dbReference>
<keyword evidence="5" id="KW-0325">Glycoprotein</keyword>
<feature type="domain" description="Fibronectin type-III" evidence="8">
    <location>
        <begin position="98"/>
        <end position="191"/>
    </location>
</feature>
<name>A0AAD9Q8U6_ACRCE</name>
<feature type="domain" description="Fibronectin type-III" evidence="8">
    <location>
        <begin position="196"/>
        <end position="290"/>
    </location>
</feature>
<dbReference type="EMBL" id="JARQWQ010000053">
    <property type="protein sequence ID" value="KAK2556837.1"/>
    <property type="molecule type" value="Genomic_DNA"/>
</dbReference>
<organism evidence="9 10">
    <name type="scientific">Acropora cervicornis</name>
    <name type="common">Staghorn coral</name>
    <dbReference type="NCBI Taxonomy" id="6130"/>
    <lineage>
        <taxon>Eukaryota</taxon>
        <taxon>Metazoa</taxon>
        <taxon>Cnidaria</taxon>
        <taxon>Anthozoa</taxon>
        <taxon>Hexacorallia</taxon>
        <taxon>Scleractinia</taxon>
        <taxon>Astrocoeniina</taxon>
        <taxon>Acroporidae</taxon>
        <taxon>Acropora</taxon>
    </lineage>
</organism>
<reference evidence="9" key="1">
    <citation type="journal article" date="2023" name="G3 (Bethesda)">
        <title>Whole genome assembly and annotation of the endangered Caribbean coral Acropora cervicornis.</title>
        <authorList>
            <person name="Selwyn J.D."/>
            <person name="Vollmer S.V."/>
        </authorList>
    </citation>
    <scope>NUCLEOTIDE SEQUENCE</scope>
    <source>
        <strain evidence="9">K2</strain>
    </source>
</reference>
<evidence type="ECO:0000256" key="3">
    <source>
        <dbReference type="ARBA" id="ARBA00023157"/>
    </source>
</evidence>
<dbReference type="InterPro" id="IPR013783">
    <property type="entry name" value="Ig-like_fold"/>
</dbReference>
<keyword evidence="3" id="KW-1015">Disulfide bond</keyword>
<evidence type="ECO:0000256" key="2">
    <source>
        <dbReference type="ARBA" id="ARBA00022737"/>
    </source>
</evidence>
<evidence type="ECO:0000256" key="4">
    <source>
        <dbReference type="ARBA" id="ARBA00023170"/>
    </source>
</evidence>
<evidence type="ECO:0000256" key="5">
    <source>
        <dbReference type="ARBA" id="ARBA00023180"/>
    </source>
</evidence>
<keyword evidence="7" id="KW-0472">Membrane</keyword>
<dbReference type="PROSITE" id="PS50853">
    <property type="entry name" value="FN3"/>
    <property type="match status" value="2"/>
</dbReference>
<dbReference type="Gene3D" id="2.60.40.10">
    <property type="entry name" value="Immunoglobulins"/>
    <property type="match status" value="2"/>
</dbReference>
<feature type="region of interest" description="Disordered" evidence="6">
    <location>
        <begin position="454"/>
        <end position="476"/>
    </location>
</feature>
<feature type="region of interest" description="Disordered" evidence="6">
    <location>
        <begin position="287"/>
        <end position="307"/>
    </location>
</feature>
<dbReference type="InterPro" id="IPR050379">
    <property type="entry name" value="Type-I_Cytokine_Rcpt"/>
</dbReference>
<reference evidence="9" key="2">
    <citation type="journal article" date="2023" name="Science">
        <title>Genomic signatures of disease resistance in endangered staghorn corals.</title>
        <authorList>
            <person name="Vollmer S.V."/>
            <person name="Selwyn J.D."/>
            <person name="Despard B.A."/>
            <person name="Roesel C.L."/>
        </authorList>
    </citation>
    <scope>NUCLEOTIDE SEQUENCE</scope>
    <source>
        <strain evidence="9">K2</strain>
    </source>
</reference>
<keyword evidence="4" id="KW-0675">Receptor</keyword>
<keyword evidence="7" id="KW-1133">Transmembrane helix</keyword>
<feature type="region of interest" description="Disordered" evidence="6">
    <location>
        <begin position="780"/>
        <end position="810"/>
    </location>
</feature>
<evidence type="ECO:0000256" key="1">
    <source>
        <dbReference type="ARBA" id="ARBA00022729"/>
    </source>
</evidence>
<accession>A0AAD9Q8U6</accession>
<proteinExistence type="predicted"/>
<dbReference type="PANTHER" id="PTHR23036:SF151">
    <property type="entry name" value="FIBRONECTIN TYPE-III DOMAIN-CONTAINING PROTEIN"/>
    <property type="match status" value="1"/>
</dbReference>
<dbReference type="AlphaFoldDB" id="A0AAD9Q8U6"/>
<evidence type="ECO:0000259" key="8">
    <source>
        <dbReference type="PROSITE" id="PS50853"/>
    </source>
</evidence>
<keyword evidence="1" id="KW-0732">Signal</keyword>
<keyword evidence="7" id="KW-0812">Transmembrane</keyword>
<dbReference type="Pfam" id="PF00041">
    <property type="entry name" value="fn3"/>
    <property type="match status" value="2"/>
</dbReference>
<evidence type="ECO:0000256" key="7">
    <source>
        <dbReference type="SAM" id="Phobius"/>
    </source>
</evidence>
<feature type="compositionally biased region" description="Polar residues" evidence="6">
    <location>
        <begin position="298"/>
        <end position="307"/>
    </location>
</feature>
<dbReference type="SMART" id="SM00060">
    <property type="entry name" value="FN3"/>
    <property type="match status" value="2"/>
</dbReference>
<dbReference type="CDD" id="cd00063">
    <property type="entry name" value="FN3"/>
    <property type="match status" value="2"/>
</dbReference>
<feature type="compositionally biased region" description="Polar residues" evidence="6">
    <location>
        <begin position="793"/>
        <end position="810"/>
    </location>
</feature>
<dbReference type="GO" id="GO:0019955">
    <property type="term" value="F:cytokine binding"/>
    <property type="evidence" value="ECO:0007669"/>
    <property type="project" value="TreeGrafter"/>
</dbReference>
<feature type="region of interest" description="Disordered" evidence="6">
    <location>
        <begin position="932"/>
        <end position="960"/>
    </location>
</feature>
<feature type="transmembrane region" description="Helical" evidence="7">
    <location>
        <begin position="312"/>
        <end position="336"/>
    </location>
</feature>
<sequence>METDAATVVVPAPQRPDTNANPGMPQLFVKAASLRQSMPISRTAAIYAVIRWVSPWMGHGVSPRMKPWDGNTVMCPDAQKKWLPITFPLFDSSAPSSPPLDFRGYNLSSTSIMVTWGDVPKSSVNGIVLGYHVTCILSNSSEAPKIESLKNHNGVFRGLKKYRRYTCSVRAYNNFGNGTWSEKLVISTAEDAPSAPPQSLKAWNLTSTSLSIQWSPIPIGERNGRLLGYIVEIKPAEGREGEKLMKNLTTYTNITFRGLKKYFKYKVEVRGLTQRGEGPIKAVTVQTDEDDGIGPPTGSWTSTVTPQPTSEAGVITAAVLSSMAALAAILIAVWFIKYKKRAVERDDRGGNGFNISADKTPATVFHGECRRRWTSLDELRFHREPVYDEIVRCESPEMGAELECTLKRHRRRFSIDLGEVREFIAITGEMSSAEENAASGRSLNKDWTRGRIKHIPHQRRQKSACGAKSHRSYTSSPIRSASAFGFFEQNDEEINDTVKEFKLTLHHMNNGGISSPSLRRSQLALAMSKREIPATEAPYEPCNDLGPSCSSYLARPSSRQESAPVPLQYPSSFSVPPSRVASPPPARPTSRSSTKRSSCKLIDRLKRERDLAEIDVQAKQEWEQSDSQFIKLFGPDQHSPVDSQFSFHDPYPQTWVDETVEDACFTGSKKTGPFMLRLRELEDLKEETVLWEMYKDERAKQGSKQALNATSNSRTQSARVITPQLTRAKSVNRLKRSSSAGKTSLSNHMVSQVYDDSSDGVQTFRNSGYQPGISFVPGSLYPEARSPMKAHSRTPTSKPSSGVNSKNHLSASHCLTIQTKDVRKQPSAPKCEKCSPRPAVIQRTSCASPRIVSSSFQSLRNQYALKATECYDIVELARTFDPPCKNEVKAAAKKNCATSSTENAVNKGIKPGKSYFSQRRISLTRLRPDGAISVRGVNPQNITRSTSGRCKSAKSGPKRR</sequence>
<feature type="region of interest" description="Disordered" evidence="6">
    <location>
        <begin position="1"/>
        <end position="23"/>
    </location>
</feature>
<feature type="region of interest" description="Disordered" evidence="6">
    <location>
        <begin position="553"/>
        <end position="598"/>
    </location>
</feature>
<evidence type="ECO:0000313" key="9">
    <source>
        <dbReference type="EMBL" id="KAK2556837.1"/>
    </source>
</evidence>
<keyword evidence="10" id="KW-1185">Reference proteome</keyword>